<name>A0ABT4RD75_9ACTN</name>
<sequence>MTATDHDRELEGLELDLLLEAVYRRYGYDFRGYAQASLRRRLWRRADLEGLRSLSGLQERILHDPGCMERLLADLSINVTAMFRDPGFHRALRSDVLPELRTHPFVRVWVAGCATGEEVVSVAIALREEGMLDRTRIYATDMDADVLARARTGSFALEKVRDYTRNYISAGGTEAFSAYYAVAGERAVFDPELLRPVVFAQHNLATDGSFNEFNVVLCRNVLIYFGRDLQDRVLRLFDESLPRRGVLALGRKETLRGTAIEDRYEPVVEAERIYRRT</sequence>
<feature type="domain" description="CheR-type methyltransferase" evidence="1">
    <location>
        <begin position="3"/>
        <end position="277"/>
    </location>
</feature>
<comment type="caution">
    <text evidence="2">The sequence shown here is derived from an EMBL/GenBank/DDBJ whole genome shotgun (WGS) entry which is preliminary data.</text>
</comment>
<dbReference type="InterPro" id="IPR022641">
    <property type="entry name" value="CheR_N"/>
</dbReference>
<dbReference type="InterPro" id="IPR050903">
    <property type="entry name" value="Bact_Chemotaxis_MeTrfase"/>
</dbReference>
<dbReference type="InterPro" id="IPR029063">
    <property type="entry name" value="SAM-dependent_MTases_sf"/>
</dbReference>
<dbReference type="PRINTS" id="PR00996">
    <property type="entry name" value="CHERMTFRASE"/>
</dbReference>
<organism evidence="2 3">
    <name type="scientific">Solirubrobacter deserti</name>
    <dbReference type="NCBI Taxonomy" id="2282478"/>
    <lineage>
        <taxon>Bacteria</taxon>
        <taxon>Bacillati</taxon>
        <taxon>Actinomycetota</taxon>
        <taxon>Thermoleophilia</taxon>
        <taxon>Solirubrobacterales</taxon>
        <taxon>Solirubrobacteraceae</taxon>
        <taxon>Solirubrobacter</taxon>
    </lineage>
</organism>
<dbReference type="SUPFAM" id="SSF47757">
    <property type="entry name" value="Chemotaxis receptor methyltransferase CheR, N-terminal domain"/>
    <property type="match status" value="1"/>
</dbReference>
<reference evidence="2" key="1">
    <citation type="submission" date="2022-10" db="EMBL/GenBank/DDBJ databases">
        <title>The WGS of Solirubrobacter sp. CPCC 204708.</title>
        <authorList>
            <person name="Jiang Z."/>
        </authorList>
    </citation>
    <scope>NUCLEOTIDE SEQUENCE</scope>
    <source>
        <strain evidence="2">CPCC 204708</strain>
    </source>
</reference>
<proteinExistence type="predicted"/>
<evidence type="ECO:0000259" key="1">
    <source>
        <dbReference type="PROSITE" id="PS50123"/>
    </source>
</evidence>
<evidence type="ECO:0000313" key="2">
    <source>
        <dbReference type="EMBL" id="MDA0136300.1"/>
    </source>
</evidence>
<keyword evidence="3" id="KW-1185">Reference proteome</keyword>
<dbReference type="PROSITE" id="PS50123">
    <property type="entry name" value="CHER"/>
    <property type="match status" value="1"/>
</dbReference>
<dbReference type="RefSeq" id="WP_270006149.1">
    <property type="nucleotide sequence ID" value="NZ_JAPCID010000002.1"/>
</dbReference>
<gene>
    <name evidence="2" type="ORF">OJ962_02240</name>
</gene>
<evidence type="ECO:0000313" key="3">
    <source>
        <dbReference type="Proteomes" id="UP001147700"/>
    </source>
</evidence>
<dbReference type="InterPro" id="IPR000780">
    <property type="entry name" value="CheR_MeTrfase"/>
</dbReference>
<protein>
    <submittedName>
        <fullName evidence="2">Protein-glutamate O-methyltransferase CheR</fullName>
    </submittedName>
</protein>
<dbReference type="PANTHER" id="PTHR24422:SF8">
    <property type="entry name" value="CHEMOTAXIS PROTEIN"/>
    <property type="match status" value="1"/>
</dbReference>
<dbReference type="SUPFAM" id="SSF53335">
    <property type="entry name" value="S-adenosyl-L-methionine-dependent methyltransferases"/>
    <property type="match status" value="1"/>
</dbReference>
<accession>A0ABT4RD75</accession>
<dbReference type="Gene3D" id="3.40.50.150">
    <property type="entry name" value="Vaccinia Virus protein VP39"/>
    <property type="match status" value="1"/>
</dbReference>
<dbReference type="SMART" id="SM00138">
    <property type="entry name" value="MeTrc"/>
    <property type="match status" value="1"/>
</dbReference>
<dbReference type="Proteomes" id="UP001147700">
    <property type="component" value="Unassembled WGS sequence"/>
</dbReference>
<dbReference type="EMBL" id="JAPCID010000002">
    <property type="protein sequence ID" value="MDA0136300.1"/>
    <property type="molecule type" value="Genomic_DNA"/>
</dbReference>
<dbReference type="InterPro" id="IPR022642">
    <property type="entry name" value="CheR_C"/>
</dbReference>
<dbReference type="Pfam" id="PF01739">
    <property type="entry name" value="CheR"/>
    <property type="match status" value="1"/>
</dbReference>
<dbReference type="Pfam" id="PF03705">
    <property type="entry name" value="CheR_N"/>
    <property type="match status" value="1"/>
</dbReference>
<dbReference type="PANTHER" id="PTHR24422">
    <property type="entry name" value="CHEMOTAXIS PROTEIN METHYLTRANSFERASE"/>
    <property type="match status" value="1"/>
</dbReference>